<reference evidence="1 2" key="1">
    <citation type="submission" date="2018-08" db="EMBL/GenBank/DDBJ databases">
        <title>A genome reference for cultivated species of the human gut microbiota.</title>
        <authorList>
            <person name="Zou Y."/>
            <person name="Xue W."/>
            <person name="Luo G."/>
        </authorList>
    </citation>
    <scope>NUCLEOTIDE SEQUENCE [LARGE SCALE GENOMIC DNA]</scope>
    <source>
        <strain evidence="1 2">AM27-17</strain>
    </source>
</reference>
<proteinExistence type="predicted"/>
<evidence type="ECO:0000313" key="2">
    <source>
        <dbReference type="Proteomes" id="UP000285650"/>
    </source>
</evidence>
<organism evidence="1 2">
    <name type="scientific">Bacteroides intestinalis</name>
    <dbReference type="NCBI Taxonomy" id="329854"/>
    <lineage>
        <taxon>Bacteria</taxon>
        <taxon>Pseudomonadati</taxon>
        <taxon>Bacteroidota</taxon>
        <taxon>Bacteroidia</taxon>
        <taxon>Bacteroidales</taxon>
        <taxon>Bacteroidaceae</taxon>
        <taxon>Bacteroides</taxon>
    </lineage>
</organism>
<accession>A0A414L0I7</accession>
<gene>
    <name evidence="1" type="ORF">DW712_21290</name>
</gene>
<evidence type="ECO:0000313" key="1">
    <source>
        <dbReference type="EMBL" id="RHE88150.1"/>
    </source>
</evidence>
<protein>
    <submittedName>
        <fullName evidence="1">Uncharacterized protein</fullName>
    </submittedName>
</protein>
<dbReference type="Proteomes" id="UP000285650">
    <property type="component" value="Unassembled WGS sequence"/>
</dbReference>
<dbReference type="AlphaFoldDB" id="A0A414L0I7"/>
<dbReference type="EMBL" id="QSKV01000019">
    <property type="protein sequence ID" value="RHE88150.1"/>
    <property type="molecule type" value="Genomic_DNA"/>
</dbReference>
<sequence>MDISATFAPAFQETESLEIDILTETDTELQQISLLLLLFQPRITLLKRNLKKKLPKHLEVI</sequence>
<name>A0A414L0I7_9BACE</name>
<comment type="caution">
    <text evidence="1">The sequence shown here is derived from an EMBL/GenBank/DDBJ whole genome shotgun (WGS) entry which is preliminary data.</text>
</comment>